<dbReference type="NCBIfam" id="TIGR02258">
    <property type="entry name" value="2_5_ligase"/>
    <property type="match status" value="1"/>
</dbReference>
<evidence type="ECO:0000256" key="2">
    <source>
        <dbReference type="HAMAP-Rule" id="MF_01940"/>
    </source>
</evidence>
<sequence>MRTFVALQLPEGFAFDVAALARRLNASVEGRFLPKETYHLTLAFLGEIDEAGVAAATQAVDAACEAVPPVPVRSDGLGKFGRASDATLWLGIAADPALMNLAARLRDELSARGLAFDEKPFKPHVTLARRARIPKRDLPPLAFPRDDEAVAVTLFKSTLEREGAVYKPLHTVELVG</sequence>
<feature type="short sequence motif" description="HXTX 2" evidence="2">
    <location>
        <begin position="124"/>
        <end position="127"/>
    </location>
</feature>
<dbReference type="EC" id="3.1.4.58" evidence="2"/>
<dbReference type="AlphaFoldDB" id="A0A842JKR7"/>
<comment type="caution">
    <text evidence="3">The sequence shown here is derived from an EMBL/GenBank/DDBJ whole genome shotgun (WGS) entry which is preliminary data.</text>
</comment>
<keyword evidence="4" id="KW-1185">Reference proteome</keyword>
<keyword evidence="1 2" id="KW-0378">Hydrolase</keyword>
<dbReference type="Proteomes" id="UP000587396">
    <property type="component" value="Unassembled WGS sequence"/>
</dbReference>
<dbReference type="GO" id="GO:0008664">
    <property type="term" value="F:RNA 2',3'-cyclic 3'-phosphodiesterase activity"/>
    <property type="evidence" value="ECO:0007669"/>
    <property type="project" value="UniProtKB-EC"/>
</dbReference>
<comment type="function">
    <text evidence="2">Hydrolyzes RNA 2',3'-cyclic phosphodiester to an RNA 2'-phosphomonoester.</text>
</comment>
<dbReference type="Gene3D" id="3.90.1140.10">
    <property type="entry name" value="Cyclic phosphodiesterase"/>
    <property type="match status" value="1"/>
</dbReference>
<dbReference type="PANTHER" id="PTHR35561:SF1">
    <property type="entry name" value="RNA 2',3'-CYCLIC PHOSPHODIESTERASE"/>
    <property type="match status" value="1"/>
</dbReference>
<dbReference type="EMBL" id="JACMSE010000007">
    <property type="protein sequence ID" value="MBC2889720.1"/>
    <property type="molecule type" value="Genomic_DNA"/>
</dbReference>
<dbReference type="InterPro" id="IPR009097">
    <property type="entry name" value="Cyclic_Pdiesterase"/>
</dbReference>
<feature type="active site" description="Proton acceptor" evidence="2">
    <location>
        <position position="124"/>
    </location>
</feature>
<organism evidence="3 4">
    <name type="scientific">Gordonibacter massiliensis</name>
    <name type="common">ex Traore et al. 2017</name>
    <dbReference type="NCBI Taxonomy" id="1841863"/>
    <lineage>
        <taxon>Bacteria</taxon>
        <taxon>Bacillati</taxon>
        <taxon>Actinomycetota</taxon>
        <taxon>Coriobacteriia</taxon>
        <taxon>Eggerthellales</taxon>
        <taxon>Eggerthellaceae</taxon>
        <taxon>Gordonibacter</taxon>
    </lineage>
</organism>
<dbReference type="PANTHER" id="PTHR35561">
    <property type="entry name" value="RNA 2',3'-CYCLIC PHOSPHODIESTERASE"/>
    <property type="match status" value="1"/>
</dbReference>
<dbReference type="GO" id="GO:0004113">
    <property type="term" value="F:2',3'-cyclic-nucleotide 3'-phosphodiesterase activity"/>
    <property type="evidence" value="ECO:0007669"/>
    <property type="project" value="InterPro"/>
</dbReference>
<evidence type="ECO:0000256" key="1">
    <source>
        <dbReference type="ARBA" id="ARBA00022801"/>
    </source>
</evidence>
<evidence type="ECO:0000313" key="4">
    <source>
        <dbReference type="Proteomes" id="UP000587396"/>
    </source>
</evidence>
<proteinExistence type="inferred from homology"/>
<comment type="catalytic activity">
    <reaction evidence="2">
        <text>a 3'-end 2',3'-cyclophospho-ribonucleotide-RNA + H2O = a 3'-end 2'-phospho-ribonucleotide-RNA + H(+)</text>
        <dbReference type="Rhea" id="RHEA:11828"/>
        <dbReference type="Rhea" id="RHEA-COMP:10464"/>
        <dbReference type="Rhea" id="RHEA-COMP:17353"/>
        <dbReference type="ChEBI" id="CHEBI:15377"/>
        <dbReference type="ChEBI" id="CHEBI:15378"/>
        <dbReference type="ChEBI" id="CHEBI:83064"/>
        <dbReference type="ChEBI" id="CHEBI:173113"/>
        <dbReference type="EC" id="3.1.4.58"/>
    </reaction>
</comment>
<protein>
    <recommendedName>
        <fullName evidence="2">RNA 2',3'-cyclic phosphodiesterase</fullName>
        <shortName evidence="2">RNA 2',3'-CPDase</shortName>
        <ecNumber evidence="2">3.1.4.58</ecNumber>
    </recommendedName>
</protein>
<name>A0A842JKR7_9ACTN</name>
<reference evidence="3 4" key="1">
    <citation type="submission" date="2020-08" db="EMBL/GenBank/DDBJ databases">
        <authorList>
            <person name="Liu C."/>
            <person name="Sun Q."/>
        </authorList>
    </citation>
    <scope>NUCLEOTIDE SEQUENCE [LARGE SCALE GENOMIC DNA]</scope>
    <source>
        <strain evidence="3 4">N22</strain>
    </source>
</reference>
<dbReference type="HAMAP" id="MF_01940">
    <property type="entry name" value="RNA_CPDase"/>
    <property type="match status" value="1"/>
</dbReference>
<dbReference type="SUPFAM" id="SSF55144">
    <property type="entry name" value="LigT-like"/>
    <property type="match status" value="1"/>
</dbReference>
<gene>
    <name evidence="3" type="primary">thpR</name>
    <name evidence="3" type="ORF">H7313_10260</name>
</gene>
<dbReference type="InterPro" id="IPR004175">
    <property type="entry name" value="RNA_CPDase"/>
</dbReference>
<feature type="short sequence motif" description="HXTX 1" evidence="2">
    <location>
        <begin position="39"/>
        <end position="42"/>
    </location>
</feature>
<evidence type="ECO:0000313" key="3">
    <source>
        <dbReference type="EMBL" id="MBC2889720.1"/>
    </source>
</evidence>
<feature type="active site" description="Proton donor" evidence="2">
    <location>
        <position position="39"/>
    </location>
</feature>
<accession>A0A842JKR7</accession>
<dbReference type="Pfam" id="PF13563">
    <property type="entry name" value="2_5_RNA_ligase2"/>
    <property type="match status" value="1"/>
</dbReference>
<dbReference type="RefSeq" id="WP_185905504.1">
    <property type="nucleotide sequence ID" value="NZ_JACMSE010000007.1"/>
</dbReference>
<comment type="similarity">
    <text evidence="2">Belongs to the 2H phosphoesterase superfamily. ThpR family.</text>
</comment>